<evidence type="ECO:0000259" key="4">
    <source>
        <dbReference type="PROSITE" id="PS50110"/>
    </source>
</evidence>
<keyword evidence="6" id="KW-1185">Reference proteome</keyword>
<organism evidence="5 6">
    <name type="scientific">Bifidobacterium santillanense</name>
    <dbReference type="NCBI Taxonomy" id="2809028"/>
    <lineage>
        <taxon>Bacteria</taxon>
        <taxon>Bacillati</taxon>
        <taxon>Actinomycetota</taxon>
        <taxon>Actinomycetes</taxon>
        <taxon>Bifidobacteriales</taxon>
        <taxon>Bifidobacteriaceae</taxon>
        <taxon>Bifidobacterium</taxon>
    </lineage>
</organism>
<evidence type="ECO:0000256" key="1">
    <source>
        <dbReference type="ARBA" id="ARBA00023125"/>
    </source>
</evidence>
<feature type="modified residue" description="4-aspartylphosphate" evidence="2">
    <location>
        <position position="67"/>
    </location>
</feature>
<gene>
    <name evidence="5" type="ORF">JS528_02600</name>
</gene>
<dbReference type="PROSITE" id="PS50043">
    <property type="entry name" value="HTH_LUXR_2"/>
    <property type="match status" value="1"/>
</dbReference>
<evidence type="ECO:0000313" key="5">
    <source>
        <dbReference type="EMBL" id="MBT1172268.1"/>
    </source>
</evidence>
<proteinExistence type="predicted"/>
<dbReference type="Pfam" id="PF00072">
    <property type="entry name" value="Response_reg"/>
    <property type="match status" value="1"/>
</dbReference>
<evidence type="ECO:0000313" key="6">
    <source>
        <dbReference type="Proteomes" id="UP000773064"/>
    </source>
</evidence>
<dbReference type="Gene3D" id="1.10.10.10">
    <property type="entry name" value="Winged helix-like DNA-binding domain superfamily/Winged helix DNA-binding domain"/>
    <property type="match status" value="1"/>
</dbReference>
<dbReference type="EMBL" id="JAFEJS010000001">
    <property type="protein sequence ID" value="MBT1172268.1"/>
    <property type="molecule type" value="Genomic_DNA"/>
</dbReference>
<feature type="domain" description="HTH luxR-type" evidence="3">
    <location>
        <begin position="156"/>
        <end position="221"/>
    </location>
</feature>
<keyword evidence="2" id="KW-0597">Phosphoprotein</keyword>
<dbReference type="InterPro" id="IPR039420">
    <property type="entry name" value="WalR-like"/>
</dbReference>
<dbReference type="PANTHER" id="PTHR43214">
    <property type="entry name" value="TWO-COMPONENT RESPONSE REGULATOR"/>
    <property type="match status" value="1"/>
</dbReference>
<dbReference type="InterPro" id="IPR036388">
    <property type="entry name" value="WH-like_DNA-bd_sf"/>
</dbReference>
<dbReference type="PRINTS" id="PR00038">
    <property type="entry name" value="HTHLUXR"/>
</dbReference>
<comment type="caution">
    <text evidence="5">The sequence shown here is derived from an EMBL/GenBank/DDBJ whole genome shotgun (WGS) entry which is preliminary data.</text>
</comment>
<dbReference type="InterPro" id="IPR000792">
    <property type="entry name" value="Tscrpt_reg_LuxR_C"/>
</dbReference>
<dbReference type="InterPro" id="IPR001789">
    <property type="entry name" value="Sig_transdc_resp-reg_receiver"/>
</dbReference>
<accession>A0ABS5UMY9</accession>
<dbReference type="SMART" id="SM00421">
    <property type="entry name" value="HTH_LUXR"/>
    <property type="match status" value="1"/>
</dbReference>
<dbReference type="InterPro" id="IPR016032">
    <property type="entry name" value="Sig_transdc_resp-reg_C-effctor"/>
</dbReference>
<dbReference type="SMART" id="SM00448">
    <property type="entry name" value="REC"/>
    <property type="match status" value="1"/>
</dbReference>
<evidence type="ECO:0000256" key="2">
    <source>
        <dbReference type="PROSITE-ProRule" id="PRU00169"/>
    </source>
</evidence>
<dbReference type="SUPFAM" id="SSF46894">
    <property type="entry name" value="C-terminal effector domain of the bipartite response regulators"/>
    <property type="match status" value="1"/>
</dbReference>
<dbReference type="Gene3D" id="3.40.50.2300">
    <property type="match status" value="1"/>
</dbReference>
<dbReference type="SUPFAM" id="SSF52172">
    <property type="entry name" value="CheY-like"/>
    <property type="match status" value="1"/>
</dbReference>
<keyword evidence="1" id="KW-0238">DNA-binding</keyword>
<protein>
    <submittedName>
        <fullName evidence="5">Response regulator transcription factor</fullName>
    </submittedName>
</protein>
<dbReference type="PROSITE" id="PS50110">
    <property type="entry name" value="RESPONSE_REGULATORY"/>
    <property type="match status" value="1"/>
</dbReference>
<sequence>MGHDGNEALRKVRIGILDNDACALAMMDLLIRHGDPDMDVIWRETRPQRFMERIMFDAFQPDVAILDLSLNGISGVDVCREIRRRSATMNVIGVTAYPLDRYRQPLIEAGAQALVGKDAVGTPAFIRMLHALSRDDGRPLDEGFPSPREAYARLRQAPEEPVVSRRELDVLALYAQGLTTKEIASRLNISIGTVQSHTSHAAHKLGVRQRFEAIRACRQRHLI</sequence>
<name>A0ABS5UMY9_9BIFI</name>
<evidence type="ECO:0000259" key="3">
    <source>
        <dbReference type="PROSITE" id="PS50043"/>
    </source>
</evidence>
<dbReference type="InterPro" id="IPR011006">
    <property type="entry name" value="CheY-like_superfamily"/>
</dbReference>
<dbReference type="PROSITE" id="PS00622">
    <property type="entry name" value="HTH_LUXR_1"/>
    <property type="match status" value="1"/>
</dbReference>
<reference evidence="5 6" key="1">
    <citation type="journal article" date="2021" name="Environ. Microbiol.">
        <title>Genetic insights into the dark matter of the mammalian gut microbiota through targeted genome reconstruction.</title>
        <authorList>
            <person name="Lugli G.A."/>
            <person name="Alessandri G."/>
            <person name="Milani C."/>
            <person name="Viappiani A."/>
            <person name="Fontana F."/>
            <person name="Tarracchini C."/>
            <person name="Mancabelli L."/>
            <person name="Argentini C."/>
            <person name="Ruiz L."/>
            <person name="Margolles A."/>
            <person name="van Sinderen D."/>
            <person name="Turroni F."/>
            <person name="Ventura M."/>
        </authorList>
    </citation>
    <scope>NUCLEOTIDE SEQUENCE [LARGE SCALE GENOMIC DNA]</scope>
    <source>
        <strain evidence="5 6">MA2</strain>
    </source>
</reference>
<dbReference type="CDD" id="cd06170">
    <property type="entry name" value="LuxR_C_like"/>
    <property type="match status" value="1"/>
</dbReference>
<feature type="domain" description="Response regulatory" evidence="4">
    <location>
        <begin position="13"/>
        <end position="132"/>
    </location>
</feature>
<dbReference type="RefSeq" id="WP_214357512.1">
    <property type="nucleotide sequence ID" value="NZ_JAFEJS010000001.1"/>
</dbReference>
<dbReference type="Pfam" id="PF00196">
    <property type="entry name" value="GerE"/>
    <property type="match status" value="1"/>
</dbReference>
<dbReference type="Proteomes" id="UP000773064">
    <property type="component" value="Unassembled WGS sequence"/>
</dbReference>